<gene>
    <name evidence="9" type="ORF">TEA_026140</name>
</gene>
<sequence length="328" mass="37115">MAKHEDQQAFIFPIQQLPPLDFCGYSAALDCHYDLSTQESVFDALPLMGTFPTDPLSPLDILVPSPSPIQPQEDFLFGYENYGIEIWNQEIMSSATTITVGFGEPQNQQPLLLSENGVETTVEETAKKVKRCSREEKINNNNNNNNNNSSSKMLSRKTISKYFYLPITQAAKELNVGAKELNVGLTLLKKRCRGLGIRRWPHRKLISLQTLIKNVQELDKGEGAEGNLREAIEILEQEMKMMEEDPDMQLEDGTKRLRQACFKANYKKRKLMGTMNLIEMGSPSFSSSSSTNHPSTEVTTTDYGTRDNEEQEVMKSLWSDCFSSNVMF</sequence>
<proteinExistence type="predicted"/>
<dbReference type="PANTHER" id="PTHR46373">
    <property type="entry name" value="PROTEIN RKD4"/>
    <property type="match status" value="1"/>
</dbReference>
<keyword evidence="2" id="KW-0805">Transcription regulation</keyword>
<dbReference type="PANTHER" id="PTHR46373:SF20">
    <property type="entry name" value="PROTEIN RKD1"/>
    <property type="match status" value="1"/>
</dbReference>
<keyword evidence="10" id="KW-1185">Reference proteome</keyword>
<accession>A0A4S4EAY7</accession>
<evidence type="ECO:0000313" key="10">
    <source>
        <dbReference type="Proteomes" id="UP000306102"/>
    </source>
</evidence>
<evidence type="ECO:0000256" key="7">
    <source>
        <dbReference type="SAM" id="MobiDB-lite"/>
    </source>
</evidence>
<dbReference type="GO" id="GO:0003677">
    <property type="term" value="F:DNA binding"/>
    <property type="evidence" value="ECO:0007669"/>
    <property type="project" value="UniProtKB-KW"/>
</dbReference>
<organism evidence="9 10">
    <name type="scientific">Camellia sinensis var. sinensis</name>
    <name type="common">China tea</name>
    <dbReference type="NCBI Taxonomy" id="542762"/>
    <lineage>
        <taxon>Eukaryota</taxon>
        <taxon>Viridiplantae</taxon>
        <taxon>Streptophyta</taxon>
        <taxon>Embryophyta</taxon>
        <taxon>Tracheophyta</taxon>
        <taxon>Spermatophyta</taxon>
        <taxon>Magnoliopsida</taxon>
        <taxon>eudicotyledons</taxon>
        <taxon>Gunneridae</taxon>
        <taxon>Pentapetalae</taxon>
        <taxon>asterids</taxon>
        <taxon>Ericales</taxon>
        <taxon>Theaceae</taxon>
        <taxon>Camellia</taxon>
    </lineage>
</organism>
<evidence type="ECO:0000256" key="2">
    <source>
        <dbReference type="ARBA" id="ARBA00023015"/>
    </source>
</evidence>
<dbReference type="InterPro" id="IPR003035">
    <property type="entry name" value="RWP-RK_dom"/>
</dbReference>
<dbReference type="GO" id="GO:0003700">
    <property type="term" value="F:DNA-binding transcription factor activity"/>
    <property type="evidence" value="ECO:0007669"/>
    <property type="project" value="InterPro"/>
</dbReference>
<dbReference type="EMBL" id="SDRB02005935">
    <property type="protein sequence ID" value="THG13342.1"/>
    <property type="molecule type" value="Genomic_DNA"/>
</dbReference>
<keyword evidence="5" id="KW-0804">Transcription</keyword>
<dbReference type="STRING" id="542762.A0A4S4EAY7"/>
<keyword evidence="4" id="KW-0238">DNA-binding</keyword>
<feature type="region of interest" description="Disordered" evidence="7">
    <location>
        <begin position="283"/>
        <end position="302"/>
    </location>
</feature>
<feature type="compositionally biased region" description="Polar residues" evidence="7">
    <location>
        <begin position="291"/>
        <end position="302"/>
    </location>
</feature>
<dbReference type="Proteomes" id="UP000306102">
    <property type="component" value="Unassembled WGS sequence"/>
</dbReference>
<keyword evidence="6" id="KW-0539">Nucleus</keyword>
<comment type="function">
    <text evidence="1">Putative transcription factor.</text>
</comment>
<evidence type="ECO:0000256" key="6">
    <source>
        <dbReference type="ARBA" id="ARBA00023242"/>
    </source>
</evidence>
<dbReference type="AlphaFoldDB" id="A0A4S4EAY7"/>
<feature type="domain" description="RWP-RK" evidence="8">
    <location>
        <begin position="125"/>
        <end position="230"/>
    </location>
</feature>
<protein>
    <recommendedName>
        <fullName evidence="8">RWP-RK domain-containing protein</fullName>
    </recommendedName>
</protein>
<reference evidence="9 10" key="1">
    <citation type="journal article" date="2018" name="Proc. Natl. Acad. Sci. U.S.A.">
        <title>Draft genome sequence of Camellia sinensis var. sinensis provides insights into the evolution of the tea genome and tea quality.</title>
        <authorList>
            <person name="Wei C."/>
            <person name="Yang H."/>
            <person name="Wang S."/>
            <person name="Zhao J."/>
            <person name="Liu C."/>
            <person name="Gao L."/>
            <person name="Xia E."/>
            <person name="Lu Y."/>
            <person name="Tai Y."/>
            <person name="She G."/>
            <person name="Sun J."/>
            <person name="Cao H."/>
            <person name="Tong W."/>
            <person name="Gao Q."/>
            <person name="Li Y."/>
            <person name="Deng W."/>
            <person name="Jiang X."/>
            <person name="Wang W."/>
            <person name="Chen Q."/>
            <person name="Zhang S."/>
            <person name="Li H."/>
            <person name="Wu J."/>
            <person name="Wang P."/>
            <person name="Li P."/>
            <person name="Shi C."/>
            <person name="Zheng F."/>
            <person name="Jian J."/>
            <person name="Huang B."/>
            <person name="Shan D."/>
            <person name="Shi M."/>
            <person name="Fang C."/>
            <person name="Yue Y."/>
            <person name="Li F."/>
            <person name="Li D."/>
            <person name="Wei S."/>
            <person name="Han B."/>
            <person name="Jiang C."/>
            <person name="Yin Y."/>
            <person name="Xia T."/>
            <person name="Zhang Z."/>
            <person name="Bennetzen J.L."/>
            <person name="Zhao S."/>
            <person name="Wan X."/>
        </authorList>
    </citation>
    <scope>NUCLEOTIDE SEQUENCE [LARGE SCALE GENOMIC DNA]</scope>
    <source>
        <strain evidence="10">cv. Shuchazao</strain>
        <tissue evidence="9">Leaf</tissue>
    </source>
</reference>
<evidence type="ECO:0000256" key="1">
    <source>
        <dbReference type="ARBA" id="ARBA00004049"/>
    </source>
</evidence>
<evidence type="ECO:0000256" key="4">
    <source>
        <dbReference type="ARBA" id="ARBA00023125"/>
    </source>
</evidence>
<evidence type="ECO:0000313" key="9">
    <source>
        <dbReference type="EMBL" id="THG13342.1"/>
    </source>
</evidence>
<evidence type="ECO:0000256" key="3">
    <source>
        <dbReference type="ARBA" id="ARBA00023054"/>
    </source>
</evidence>
<comment type="caution">
    <text evidence="9">The sequence shown here is derived from an EMBL/GenBank/DDBJ whole genome shotgun (WGS) entry which is preliminary data.</text>
</comment>
<evidence type="ECO:0000256" key="5">
    <source>
        <dbReference type="ARBA" id="ARBA00023163"/>
    </source>
</evidence>
<keyword evidence="3" id="KW-0175">Coiled coil</keyword>
<dbReference type="Pfam" id="PF02042">
    <property type="entry name" value="RWP-RK"/>
    <property type="match status" value="1"/>
</dbReference>
<dbReference type="PROSITE" id="PS51519">
    <property type="entry name" value="RWP_RK"/>
    <property type="match status" value="1"/>
</dbReference>
<dbReference type="InterPro" id="IPR044607">
    <property type="entry name" value="RKD-like"/>
</dbReference>
<evidence type="ECO:0000259" key="8">
    <source>
        <dbReference type="PROSITE" id="PS51519"/>
    </source>
</evidence>
<name>A0A4S4EAY7_CAMSN</name>